<dbReference type="InterPro" id="IPR008964">
    <property type="entry name" value="Invasin/intimin_cell_adhesion"/>
</dbReference>
<evidence type="ECO:0000256" key="1">
    <source>
        <dbReference type="ARBA" id="ARBA00022729"/>
    </source>
</evidence>
<proteinExistence type="predicted"/>
<dbReference type="Gene3D" id="2.60.40.1080">
    <property type="match status" value="1"/>
</dbReference>
<dbReference type="EMBL" id="VYKL01000041">
    <property type="protein sequence ID" value="KAA9015519.1"/>
    <property type="molecule type" value="Genomic_DNA"/>
</dbReference>
<feature type="signal peptide" evidence="2">
    <location>
        <begin position="1"/>
        <end position="32"/>
    </location>
</feature>
<dbReference type="AlphaFoldDB" id="A0A5J5H4E4"/>
<dbReference type="Proteomes" id="UP000326671">
    <property type="component" value="Unassembled WGS sequence"/>
</dbReference>
<organism evidence="4 5">
    <name type="scientific">Niallia endozanthoxylica</name>
    <dbReference type="NCBI Taxonomy" id="2036016"/>
    <lineage>
        <taxon>Bacteria</taxon>
        <taxon>Bacillati</taxon>
        <taxon>Bacillota</taxon>
        <taxon>Bacilli</taxon>
        <taxon>Bacillales</taxon>
        <taxon>Bacillaceae</taxon>
        <taxon>Niallia</taxon>
    </lineage>
</organism>
<dbReference type="RefSeq" id="WP_150442349.1">
    <property type="nucleotide sequence ID" value="NZ_VYKL01000041.1"/>
</dbReference>
<dbReference type="PROSITE" id="PS51318">
    <property type="entry name" value="TAT"/>
    <property type="match status" value="1"/>
</dbReference>
<evidence type="ECO:0000256" key="2">
    <source>
        <dbReference type="SAM" id="SignalP"/>
    </source>
</evidence>
<sequence length="858" mass="89582">MAYQPKSYRKFIAGAAAAAVVAPIAVAPVAFAASFTDVPAQYQEAVEFLTAKGIQGTTETTFGTYENIKRVDAAVMLVKALGLDVDAAPASGFTDVPERAVKAVNALKEAGITNGKTATTFDSQALITRGELAIWIQRGFALETGENASSFTDVPAQYADAISALVKAEVTNGTSETTFGTYNNAKRGDFAVFLLRADQAIAELSVQGVTATDSKTLTITGTGLKQLAVEGISVENNTVAELTVAENGRTATVTLGSELVVDQTTKVKVQDAEFDVTYSVNASQVSVDTVTYDDDTKDQFVSIKINGNKVTAQELINAGYDVKFEAYSTKTAAAGSDVTTDLFESTTTGELKTDLATTFAPLPVDGKKLYVKVTLTKGSEVITSSLAEVKVKNIDLSADSITAAELTNSVTGFVQNSTTLVTGETAEFTELTVKSASNEDDVTGGFTVKTSNEAVISVDKNTNVLTAQGPGTATITVTYGGAEYTKTFTVKNEERKATKVEADKTAVTAIKGATTTFKVKLLDQYGDAIAIANNNVNLEVSDANKVGAQIANSVGDKGEATVTVTGNDTGSAIITFRDAANVKIGTTAVKVTVTENATLAKLELKADTDISNGNVTDVDGVVTDAAVVKNQISTDSTLDLKDDKYIKIDLKGLNSAGAELAKLTTGEYTVEANVSKAGVLAKTTDADIAKGEGFFVLEAGTETGTATITVKSVANGNISATFKVTVEKVGYEVTGATFKNVGAPSYAQTLNYEDFLTYTESANDPTISGIKLSKSVAQPVRLDNAGNLYVDKNADGVFNNEDFYVGSLELTTTGTIADTNVDAINGVDVTTGDDGTVLFKVLDTEGKVVATKALTVEL</sequence>
<dbReference type="SUPFAM" id="SSF49373">
    <property type="entry name" value="Invasin/intimin cell-adhesion fragments"/>
    <property type="match status" value="1"/>
</dbReference>
<keyword evidence="5" id="KW-1185">Reference proteome</keyword>
<accession>A0A5J5H4E4</accession>
<gene>
    <name evidence="4" type="ORF">F4V44_22965</name>
</gene>
<dbReference type="PROSITE" id="PS51272">
    <property type="entry name" value="SLH"/>
    <property type="match status" value="1"/>
</dbReference>
<dbReference type="Pfam" id="PF00395">
    <property type="entry name" value="SLH"/>
    <property type="match status" value="2"/>
</dbReference>
<feature type="chain" id="PRO_5023902918" evidence="2">
    <location>
        <begin position="33"/>
        <end position="858"/>
    </location>
</feature>
<dbReference type="OrthoDB" id="2867478at2"/>
<evidence type="ECO:0000313" key="4">
    <source>
        <dbReference type="EMBL" id="KAA9015519.1"/>
    </source>
</evidence>
<evidence type="ECO:0000259" key="3">
    <source>
        <dbReference type="PROSITE" id="PS51272"/>
    </source>
</evidence>
<dbReference type="Gene3D" id="2.60.40.10">
    <property type="entry name" value="Immunoglobulins"/>
    <property type="match status" value="1"/>
</dbReference>
<dbReference type="InterPro" id="IPR006311">
    <property type="entry name" value="TAT_signal"/>
</dbReference>
<dbReference type="InterPro" id="IPR001119">
    <property type="entry name" value="SLH_dom"/>
</dbReference>
<name>A0A5J5H4E4_9BACI</name>
<evidence type="ECO:0000313" key="5">
    <source>
        <dbReference type="Proteomes" id="UP000326671"/>
    </source>
</evidence>
<protein>
    <submittedName>
        <fullName evidence="4">S-layer homology domain-containing protein</fullName>
    </submittedName>
</protein>
<reference evidence="4 5" key="1">
    <citation type="submission" date="2019-09" db="EMBL/GenBank/DDBJ databases">
        <title>Whole genome sequences of isolates from the Mars Exploration Rovers.</title>
        <authorList>
            <person name="Seuylemezian A."/>
            <person name="Vaishampayan P."/>
        </authorList>
    </citation>
    <scope>NUCLEOTIDE SEQUENCE [LARGE SCALE GENOMIC DNA]</scope>
    <source>
        <strain evidence="4 5">MER_TA_151</strain>
    </source>
</reference>
<keyword evidence="1 2" id="KW-0732">Signal</keyword>
<dbReference type="InterPro" id="IPR013783">
    <property type="entry name" value="Ig-like_fold"/>
</dbReference>
<feature type="domain" description="SLH" evidence="3">
    <location>
        <begin position="87"/>
        <end position="150"/>
    </location>
</feature>
<comment type="caution">
    <text evidence="4">The sequence shown here is derived from an EMBL/GenBank/DDBJ whole genome shotgun (WGS) entry which is preliminary data.</text>
</comment>
<dbReference type="InterPro" id="IPR003343">
    <property type="entry name" value="Big_2"/>
</dbReference>
<dbReference type="SMART" id="SM00635">
    <property type="entry name" value="BID_2"/>
    <property type="match status" value="2"/>
</dbReference>